<evidence type="ECO:0000313" key="1">
    <source>
        <dbReference type="EMBL" id="SDK81126.1"/>
    </source>
</evidence>
<evidence type="ECO:0000313" key="2">
    <source>
        <dbReference type="Proteomes" id="UP000199008"/>
    </source>
</evidence>
<dbReference type="Proteomes" id="UP000199008">
    <property type="component" value="Unassembled WGS sequence"/>
</dbReference>
<protein>
    <submittedName>
        <fullName evidence="1">Uncharacterized protein</fullName>
    </submittedName>
</protein>
<dbReference type="AlphaFoldDB" id="A0A1G9EY66"/>
<accession>A0A1G9EY66</accession>
<name>A0A1G9EY66_9BACL</name>
<keyword evidence="2" id="KW-1185">Reference proteome</keyword>
<sequence length="34" mass="3836">MKNKVINILESAQENDATDIHIILESDKSNSSMF</sequence>
<dbReference type="EMBL" id="FNFY01000010">
    <property type="protein sequence ID" value="SDK81126.1"/>
    <property type="molecule type" value="Genomic_DNA"/>
</dbReference>
<reference evidence="2" key="1">
    <citation type="submission" date="2016-10" db="EMBL/GenBank/DDBJ databases">
        <authorList>
            <person name="Varghese N."/>
            <person name="Submissions S."/>
        </authorList>
    </citation>
    <scope>NUCLEOTIDE SEQUENCE [LARGE SCALE GENOMIC DNA]</scope>
    <source>
        <strain evidence="2">CGMCC 1.8895</strain>
    </source>
</reference>
<organism evidence="1 2">
    <name type="scientific">Lacicoccus qingdaonensis</name>
    <dbReference type="NCBI Taxonomy" id="576118"/>
    <lineage>
        <taxon>Bacteria</taxon>
        <taxon>Bacillati</taxon>
        <taxon>Bacillota</taxon>
        <taxon>Bacilli</taxon>
        <taxon>Bacillales</taxon>
        <taxon>Salinicoccaceae</taxon>
        <taxon>Lacicoccus</taxon>
    </lineage>
</organism>
<proteinExistence type="predicted"/>
<gene>
    <name evidence="1" type="ORF">SAMN05216216_11050</name>
</gene>